<evidence type="ECO:0000313" key="3">
    <source>
        <dbReference type="EMBL" id="RRR76465.1"/>
    </source>
</evidence>
<feature type="compositionally biased region" description="Low complexity" evidence="1">
    <location>
        <begin position="234"/>
        <end position="244"/>
    </location>
</feature>
<name>A0A426U8B2_9CHLR</name>
<dbReference type="SMART" id="SM00470">
    <property type="entry name" value="ParB"/>
    <property type="match status" value="1"/>
</dbReference>
<feature type="domain" description="ParB-like N-terminal" evidence="2">
    <location>
        <begin position="23"/>
        <end position="111"/>
    </location>
</feature>
<protein>
    <submittedName>
        <fullName evidence="3">ParB/RepB/Spo0J family partition protein</fullName>
    </submittedName>
</protein>
<evidence type="ECO:0000256" key="1">
    <source>
        <dbReference type="SAM" id="MobiDB-lite"/>
    </source>
</evidence>
<dbReference type="EMBL" id="RSAS01000119">
    <property type="protein sequence ID" value="RRR76465.1"/>
    <property type="molecule type" value="Genomic_DNA"/>
</dbReference>
<dbReference type="Pfam" id="PF02195">
    <property type="entry name" value="ParB_N"/>
    <property type="match status" value="1"/>
</dbReference>
<dbReference type="GO" id="GO:0007059">
    <property type="term" value="P:chromosome segregation"/>
    <property type="evidence" value="ECO:0007669"/>
    <property type="project" value="TreeGrafter"/>
</dbReference>
<accession>A0A426U8B2</accession>
<comment type="caution">
    <text evidence="3">The sequence shown here is derived from an EMBL/GenBank/DDBJ whole genome shotgun (WGS) entry which is preliminary data.</text>
</comment>
<gene>
    <name evidence="3" type="ORF">EI684_02990</name>
</gene>
<dbReference type="GO" id="GO:0005694">
    <property type="term" value="C:chromosome"/>
    <property type="evidence" value="ECO:0007669"/>
    <property type="project" value="TreeGrafter"/>
</dbReference>
<dbReference type="SUPFAM" id="SSF109709">
    <property type="entry name" value="KorB DNA-binding domain-like"/>
    <property type="match status" value="1"/>
</dbReference>
<dbReference type="AlphaFoldDB" id="A0A426U8B2"/>
<dbReference type="PANTHER" id="PTHR33375:SF1">
    <property type="entry name" value="CHROMOSOME-PARTITIONING PROTEIN PARB-RELATED"/>
    <property type="match status" value="1"/>
</dbReference>
<dbReference type="Gene3D" id="3.90.1530.30">
    <property type="match status" value="1"/>
</dbReference>
<reference evidence="3 4" key="1">
    <citation type="submission" date="2018-12" db="EMBL/GenBank/DDBJ databases">
        <title>Genome Sequence of Candidatus Viridilinea halotolerans isolated from saline sulfide-rich spring.</title>
        <authorList>
            <person name="Grouzdev D.S."/>
            <person name="Burganskaya E.I."/>
            <person name="Krutkina M.S."/>
            <person name="Sukhacheva M.V."/>
            <person name="Gorlenko V.M."/>
        </authorList>
    </citation>
    <scope>NUCLEOTIDE SEQUENCE [LARGE SCALE GENOMIC DNA]</scope>
    <source>
        <strain evidence="3">Chok-6</strain>
    </source>
</reference>
<organism evidence="3 4">
    <name type="scientific">Candidatus Viridilinea halotolerans</name>
    <dbReference type="NCBI Taxonomy" id="2491704"/>
    <lineage>
        <taxon>Bacteria</taxon>
        <taxon>Bacillati</taxon>
        <taxon>Chloroflexota</taxon>
        <taxon>Chloroflexia</taxon>
        <taxon>Chloroflexales</taxon>
        <taxon>Chloroflexineae</taxon>
        <taxon>Oscillochloridaceae</taxon>
        <taxon>Candidatus Viridilinea</taxon>
    </lineage>
</organism>
<dbReference type="PANTHER" id="PTHR33375">
    <property type="entry name" value="CHROMOSOME-PARTITIONING PROTEIN PARB-RELATED"/>
    <property type="match status" value="1"/>
</dbReference>
<dbReference type="Proteomes" id="UP000280307">
    <property type="component" value="Unassembled WGS sequence"/>
</dbReference>
<dbReference type="SUPFAM" id="SSF110849">
    <property type="entry name" value="ParB/Sulfiredoxin"/>
    <property type="match status" value="1"/>
</dbReference>
<feature type="region of interest" description="Disordered" evidence="1">
    <location>
        <begin position="234"/>
        <end position="254"/>
    </location>
</feature>
<dbReference type="Gene3D" id="1.10.10.2830">
    <property type="match status" value="1"/>
</dbReference>
<dbReference type="InterPro" id="IPR036086">
    <property type="entry name" value="ParB/Sulfiredoxin_sf"/>
</dbReference>
<proteinExistence type="predicted"/>
<sequence>MSPPTPQAVMPLLPGIPAMGESLDVALSDLPPDTQLHSDPPSALFLDSVKNLGILQPIQLIRTSRGASPYIVAAGRRRIKAARATGMESIPAIVFPEGWVRPAVLAIAENEQRSTNDLSDLLAIESMRQEGFTDEQIRDSIGMGKPRFESIVVMQKLLPELRAALEQGKISIGLSRAIAPLPSAEQQKLLPALRAGSLDYKTYRKVYDEYQAAKKAAGGGTALPGVATTAPAATAATPPAASNPAPAPAPAPATWANTALPWQERAKLLLHEELRAIVPDTEADTLKLIAQLERLLDRALEA</sequence>
<dbReference type="InterPro" id="IPR050336">
    <property type="entry name" value="Chromosome_partition/occlusion"/>
</dbReference>
<evidence type="ECO:0000259" key="2">
    <source>
        <dbReference type="SMART" id="SM00470"/>
    </source>
</evidence>
<dbReference type="InterPro" id="IPR003115">
    <property type="entry name" value="ParB_N"/>
</dbReference>
<evidence type="ECO:0000313" key="4">
    <source>
        <dbReference type="Proteomes" id="UP000280307"/>
    </source>
</evidence>